<evidence type="ECO:0000256" key="4">
    <source>
        <dbReference type="ARBA" id="ARBA00022989"/>
    </source>
</evidence>
<feature type="transmembrane region" description="Helical" evidence="6">
    <location>
        <begin position="369"/>
        <end position="386"/>
    </location>
</feature>
<comment type="subcellular location">
    <subcellularLocation>
        <location evidence="1">Cell membrane</location>
        <topology evidence="1">Multi-pass membrane protein</topology>
    </subcellularLocation>
</comment>
<dbReference type="RefSeq" id="WP_250194366.1">
    <property type="nucleotide sequence ID" value="NZ_CP097635.1"/>
</dbReference>
<evidence type="ECO:0000313" key="8">
    <source>
        <dbReference type="EMBL" id="URI06101.1"/>
    </source>
</evidence>
<keyword evidence="2" id="KW-1003">Cell membrane</keyword>
<feature type="domain" description="Major facilitator superfamily (MFS) profile" evidence="7">
    <location>
        <begin position="21"/>
        <end position="396"/>
    </location>
</feature>
<organism evidence="8 9">
    <name type="scientific">Aquincola tertiaricarbonis</name>
    <dbReference type="NCBI Taxonomy" id="391953"/>
    <lineage>
        <taxon>Bacteria</taxon>
        <taxon>Pseudomonadati</taxon>
        <taxon>Pseudomonadota</taxon>
        <taxon>Betaproteobacteria</taxon>
        <taxon>Burkholderiales</taxon>
        <taxon>Sphaerotilaceae</taxon>
        <taxon>Aquincola</taxon>
    </lineage>
</organism>
<evidence type="ECO:0000259" key="7">
    <source>
        <dbReference type="PROSITE" id="PS50850"/>
    </source>
</evidence>
<feature type="transmembrane region" description="Helical" evidence="6">
    <location>
        <begin position="116"/>
        <end position="137"/>
    </location>
</feature>
<dbReference type="InterPro" id="IPR050189">
    <property type="entry name" value="MFS_Efflux_Transporters"/>
</dbReference>
<dbReference type="EMBL" id="CP097635">
    <property type="protein sequence ID" value="URI06101.1"/>
    <property type="molecule type" value="Genomic_DNA"/>
</dbReference>
<sequence>MQPLAPDTAGPPALARHERLLIGSVLAGNFVVGTCGSMLTALIPDLSRSLQVSVAQVGQLVTLSGVVMCLMAPLAPVVARRIGRRQLLTATLLVQGLALLLSAWQTTWGGLAVARALQSVGPAVFTAQAAALLGLLLPQRVGRVTATVYLGWPLALVLGTPAAAWFSAVVGWPWVFAAVGSCSLLATAAVWRALAPFAAHIPPVATTPWRATAAGVRSCWLTTAMALAGQLVLLTYFTSYGRDVLHVQPADMALALMVLGTLSVLGVGCIGRVVDRVGAPRAVALCLGLMAVSMGAWPLATSLPMAMLVLTPWALAGFALNAAQQARLLALDAAGGARNIGLNTSFVYLGQALGAGLGGWWVAHHGYGSLGLAALGFLALAAVASWHSGAVGRRPF</sequence>
<proteinExistence type="predicted"/>
<keyword evidence="9" id="KW-1185">Reference proteome</keyword>
<feature type="transmembrane region" description="Helical" evidence="6">
    <location>
        <begin position="87"/>
        <end position="104"/>
    </location>
</feature>
<feature type="transmembrane region" description="Helical" evidence="6">
    <location>
        <begin position="345"/>
        <end position="363"/>
    </location>
</feature>
<dbReference type="Proteomes" id="UP001056201">
    <property type="component" value="Chromosome 1"/>
</dbReference>
<evidence type="ECO:0000256" key="6">
    <source>
        <dbReference type="SAM" id="Phobius"/>
    </source>
</evidence>
<dbReference type="PANTHER" id="PTHR43124">
    <property type="entry name" value="PURINE EFFLUX PUMP PBUE"/>
    <property type="match status" value="1"/>
</dbReference>
<keyword evidence="5 6" id="KW-0472">Membrane</keyword>
<protein>
    <submittedName>
        <fullName evidence="8">MFS transporter</fullName>
    </submittedName>
</protein>
<dbReference type="PANTHER" id="PTHR43124:SF10">
    <property type="entry name" value="PURINE EFFLUX PUMP PBUE"/>
    <property type="match status" value="1"/>
</dbReference>
<evidence type="ECO:0000256" key="1">
    <source>
        <dbReference type="ARBA" id="ARBA00004651"/>
    </source>
</evidence>
<evidence type="ECO:0000313" key="9">
    <source>
        <dbReference type="Proteomes" id="UP001056201"/>
    </source>
</evidence>
<evidence type="ECO:0000256" key="2">
    <source>
        <dbReference type="ARBA" id="ARBA00022475"/>
    </source>
</evidence>
<accession>A0ABY4S2U0</accession>
<keyword evidence="3 6" id="KW-0812">Transmembrane</keyword>
<dbReference type="Gene3D" id="1.20.1250.20">
    <property type="entry name" value="MFS general substrate transporter like domains"/>
    <property type="match status" value="2"/>
</dbReference>
<feature type="transmembrane region" description="Helical" evidence="6">
    <location>
        <begin position="252"/>
        <end position="270"/>
    </location>
</feature>
<feature type="transmembrane region" description="Helical" evidence="6">
    <location>
        <begin position="20"/>
        <end position="43"/>
    </location>
</feature>
<dbReference type="InterPro" id="IPR011701">
    <property type="entry name" value="MFS"/>
</dbReference>
<evidence type="ECO:0000256" key="3">
    <source>
        <dbReference type="ARBA" id="ARBA00022692"/>
    </source>
</evidence>
<keyword evidence="4 6" id="KW-1133">Transmembrane helix</keyword>
<feature type="transmembrane region" description="Helical" evidence="6">
    <location>
        <begin position="282"/>
        <end position="300"/>
    </location>
</feature>
<feature type="transmembrane region" description="Helical" evidence="6">
    <location>
        <begin position="219"/>
        <end position="240"/>
    </location>
</feature>
<feature type="transmembrane region" description="Helical" evidence="6">
    <location>
        <begin position="55"/>
        <end position="75"/>
    </location>
</feature>
<reference evidence="8" key="1">
    <citation type="submission" date="2022-05" db="EMBL/GenBank/DDBJ databases">
        <title>An RpoN-dependent PEP-CTERM gene is involved in floc formation of an Aquincola tertiaricarbonis strain.</title>
        <authorList>
            <person name="Qiu D."/>
            <person name="Xia M."/>
        </authorList>
    </citation>
    <scope>NUCLEOTIDE SEQUENCE</scope>
    <source>
        <strain evidence="8">RN12</strain>
    </source>
</reference>
<dbReference type="InterPro" id="IPR020846">
    <property type="entry name" value="MFS_dom"/>
</dbReference>
<dbReference type="PROSITE" id="PS50850">
    <property type="entry name" value="MFS"/>
    <property type="match status" value="1"/>
</dbReference>
<dbReference type="Pfam" id="PF07690">
    <property type="entry name" value="MFS_1"/>
    <property type="match status" value="1"/>
</dbReference>
<feature type="transmembrane region" description="Helical" evidence="6">
    <location>
        <begin position="174"/>
        <end position="198"/>
    </location>
</feature>
<dbReference type="InterPro" id="IPR036259">
    <property type="entry name" value="MFS_trans_sf"/>
</dbReference>
<feature type="transmembrane region" description="Helical" evidence="6">
    <location>
        <begin position="149"/>
        <end position="168"/>
    </location>
</feature>
<name>A0ABY4S2U0_AQUTE</name>
<gene>
    <name evidence="8" type="ORF">MW290_09165</name>
</gene>
<dbReference type="SUPFAM" id="SSF103473">
    <property type="entry name" value="MFS general substrate transporter"/>
    <property type="match status" value="1"/>
</dbReference>
<evidence type="ECO:0000256" key="5">
    <source>
        <dbReference type="ARBA" id="ARBA00023136"/>
    </source>
</evidence>
<feature type="transmembrane region" description="Helical" evidence="6">
    <location>
        <begin position="306"/>
        <end position="324"/>
    </location>
</feature>